<feature type="compositionally biased region" description="Basic and acidic residues" evidence="3">
    <location>
        <begin position="207"/>
        <end position="221"/>
    </location>
</feature>
<dbReference type="GO" id="GO:0007264">
    <property type="term" value="P:small GTPase-mediated signal transduction"/>
    <property type="evidence" value="ECO:0007669"/>
    <property type="project" value="InterPro"/>
</dbReference>
<dbReference type="SMART" id="SM00147">
    <property type="entry name" value="RasGEF"/>
    <property type="match status" value="1"/>
</dbReference>
<keyword evidence="1 2" id="KW-0344">Guanine-nucleotide releasing factor</keyword>
<feature type="compositionally biased region" description="Low complexity" evidence="3">
    <location>
        <begin position="932"/>
        <end position="950"/>
    </location>
</feature>
<feature type="compositionally biased region" description="Basic and acidic residues" evidence="3">
    <location>
        <begin position="52"/>
        <end position="64"/>
    </location>
</feature>
<dbReference type="Pfam" id="PF00617">
    <property type="entry name" value="RasGEF"/>
    <property type="match status" value="1"/>
</dbReference>
<gene>
    <name evidence="5" type="ORF">NESM_000457600</name>
</gene>
<dbReference type="SUPFAM" id="SSF48366">
    <property type="entry name" value="Ras GEF"/>
    <property type="match status" value="1"/>
</dbReference>
<dbReference type="PANTHER" id="PTHR23113">
    <property type="entry name" value="GUANINE NUCLEOTIDE EXCHANGE FACTOR"/>
    <property type="match status" value="1"/>
</dbReference>
<dbReference type="InterPro" id="IPR008937">
    <property type="entry name" value="Ras-like_GEF"/>
</dbReference>
<evidence type="ECO:0000313" key="6">
    <source>
        <dbReference type="Proteomes" id="UP001430356"/>
    </source>
</evidence>
<evidence type="ECO:0000313" key="5">
    <source>
        <dbReference type="EMBL" id="KAK7195317.1"/>
    </source>
</evidence>
<feature type="domain" description="Ras-GEF" evidence="4">
    <location>
        <begin position="976"/>
        <end position="1222"/>
    </location>
</feature>
<feature type="compositionally biased region" description="Basic and acidic residues" evidence="3">
    <location>
        <begin position="484"/>
        <end position="495"/>
    </location>
</feature>
<dbReference type="InterPro" id="IPR036964">
    <property type="entry name" value="RASGEF_cat_dom_sf"/>
</dbReference>
<keyword evidence="6" id="KW-1185">Reference proteome</keyword>
<dbReference type="InterPro" id="IPR023578">
    <property type="entry name" value="Ras_GEF_dom_sf"/>
</dbReference>
<evidence type="ECO:0000256" key="3">
    <source>
        <dbReference type="SAM" id="MobiDB-lite"/>
    </source>
</evidence>
<feature type="region of interest" description="Disordered" evidence="3">
    <location>
        <begin position="1"/>
        <end position="28"/>
    </location>
</feature>
<evidence type="ECO:0000256" key="2">
    <source>
        <dbReference type="PROSITE-ProRule" id="PRU00168"/>
    </source>
</evidence>
<accession>A0AAW0EMP3</accession>
<reference evidence="5 6" key="1">
    <citation type="journal article" date="2021" name="MBio">
        <title>A New Model Trypanosomatid, Novymonas esmeraldas: Genomic Perception of Its 'Candidatus Pandoraea novymonadis' Endosymbiont.</title>
        <authorList>
            <person name="Zakharova A."/>
            <person name="Saura A."/>
            <person name="Butenko A."/>
            <person name="Podesvova L."/>
            <person name="Warmusova S."/>
            <person name="Kostygov A.Y."/>
            <person name="Nenarokova A."/>
            <person name="Lukes J."/>
            <person name="Opperdoes F.R."/>
            <person name="Yurchenko V."/>
        </authorList>
    </citation>
    <scope>NUCLEOTIDE SEQUENCE [LARGE SCALE GENOMIC DNA]</scope>
    <source>
        <strain evidence="5 6">E262AT.01</strain>
    </source>
</reference>
<dbReference type="Gene3D" id="1.10.840.10">
    <property type="entry name" value="Ras guanine-nucleotide exchange factors catalytic domain"/>
    <property type="match status" value="1"/>
</dbReference>
<dbReference type="PROSITE" id="PS50009">
    <property type="entry name" value="RASGEF_CAT"/>
    <property type="match status" value="1"/>
</dbReference>
<dbReference type="GO" id="GO:0005085">
    <property type="term" value="F:guanyl-nucleotide exchange factor activity"/>
    <property type="evidence" value="ECO:0007669"/>
    <property type="project" value="UniProtKB-KW"/>
</dbReference>
<feature type="region of interest" description="Disordered" evidence="3">
    <location>
        <begin position="931"/>
        <end position="953"/>
    </location>
</feature>
<proteinExistence type="predicted"/>
<dbReference type="PANTHER" id="PTHR23113:SF99">
    <property type="entry name" value="RASGEF DOMAIN-CONTAINING PROTEIN"/>
    <property type="match status" value="1"/>
</dbReference>
<evidence type="ECO:0000256" key="1">
    <source>
        <dbReference type="ARBA" id="ARBA00022658"/>
    </source>
</evidence>
<sequence length="1227" mass="130458">MFDAETLRNGVENDRGPVMGSSAGSNRTFAFDESTGILSVLPPRILRVRRMPQRDHRPGQRQTRDTAAPSSGGDDGGSGAVHYQRTRHGTSSSSTSSGASTASDDPADGCAEARGRAGLAVPDGHSPPPPPLVASPLPPFTPSIAGHPRPAVATASQVSSDTEYAPPSEVEDADGAGRPPVLPLQASAVAPPPLAPPVGALQARGSPQEHLDRASRGERHHVQLPQRGASATGTPSSPPPPPPPHSRRTPARSEAEERKGAPSPSTSPSSASSQGGAASGKSGSSTPTASTTTSTTSSDSDDDDDGDASLAPAFSKLSRQSEAPSSRMRHDNAGGLHAHPSLTHGGATYFATAVRDVRSSLVSTLDVDVAVVQRRSRQRQHDLYLHSTLHPCLPPGVAPTPAAPSPPLPSLKQRADAGYRRHMDALVEHYLSAPKYRTALSQFRKHLPLEEQRLRSADVRRRYAHATEARQQSWAGAADADAQLPRERRDGDDRGAPSAQTAVSSGVEHYRLEKTDVELFAGDIARRARLLDDTLPWRPIDFDDVSIRLEPLEHQQTDLTAMDALAASGSGGGGGGGGGGATVALGGSVSLLVEVLILTEMDVPFTSTIPAVNYTNVFLLLASLFVQAEVLLTKLIRLYRSVRVWEADVEDASRAAYLEQRILQCILAYCRIHEADLTLSCLQRLANLAASEGYHSPADALHDALGKEDWPCGEGAQSAARRKAAAWAAASAMSAVAAATPTSTSASAMSPTAGAVRHLKRYSLYDPQRVAAFAADTAAPQRGSTAPSGFPVVPNTAAARVPLQHGVAHTMLELTVYLQRTAALYYRPVGVSEACAQAMLPVRLDGPRRLFLDAGVLRPSLGCAYSSLRTAMAADPHWGHDAAAALAALSHGSGGSGSGAYTASVAASAAGQNSPPPSLWQASMRLPNPYHASPAEAGSGAAAGQDGQAARPRHRPTLAVPGAILSEAPLAAVDVEAEHMSRQLSLLSFSLFAAVHIRELLNNAWTDAVVKHGVAARLTELMDFAARLQRWIAAVIVTPPTWAECQRGLRYFLEVCRMLYEQQNYEIASAVLDGLRHPAVEVAERAFEEAQGQRLLTPAERRELETLQELMDPFASYSPSSLYSVAARTLGDMETPMIPLLSPILGVIFRSEEAKGPTITVRGSDGQAVVNWSKLTSLGKMLVLWMRCQHTPYSFRVDPEMQEYLWSTTFHQWTDAHLLRAARRTKR</sequence>
<feature type="region of interest" description="Disordered" evidence="3">
    <location>
        <begin position="467"/>
        <end position="507"/>
    </location>
</feature>
<feature type="region of interest" description="Disordered" evidence="3">
    <location>
        <begin position="43"/>
        <end position="341"/>
    </location>
</feature>
<dbReference type="Proteomes" id="UP001430356">
    <property type="component" value="Unassembled WGS sequence"/>
</dbReference>
<feature type="compositionally biased region" description="Low complexity" evidence="3">
    <location>
        <begin position="261"/>
        <end position="298"/>
    </location>
</feature>
<dbReference type="EMBL" id="JAECZO010000051">
    <property type="protein sequence ID" value="KAK7195317.1"/>
    <property type="molecule type" value="Genomic_DNA"/>
</dbReference>
<evidence type="ECO:0000259" key="4">
    <source>
        <dbReference type="PROSITE" id="PS50009"/>
    </source>
</evidence>
<dbReference type="InterPro" id="IPR001895">
    <property type="entry name" value="RASGEF_cat_dom"/>
</dbReference>
<dbReference type="AlphaFoldDB" id="A0AAW0EMP3"/>
<feature type="compositionally biased region" description="Basic and acidic residues" evidence="3">
    <location>
        <begin position="251"/>
        <end position="260"/>
    </location>
</feature>
<feature type="compositionally biased region" description="Low complexity" evidence="3">
    <location>
        <begin position="89"/>
        <end position="104"/>
    </location>
</feature>
<organism evidence="5 6">
    <name type="scientific">Novymonas esmeraldas</name>
    <dbReference type="NCBI Taxonomy" id="1808958"/>
    <lineage>
        <taxon>Eukaryota</taxon>
        <taxon>Discoba</taxon>
        <taxon>Euglenozoa</taxon>
        <taxon>Kinetoplastea</taxon>
        <taxon>Metakinetoplastina</taxon>
        <taxon>Trypanosomatida</taxon>
        <taxon>Trypanosomatidae</taxon>
        <taxon>Novymonas</taxon>
    </lineage>
</organism>
<comment type="caution">
    <text evidence="5">The sequence shown here is derived from an EMBL/GenBank/DDBJ whole genome shotgun (WGS) entry which is preliminary data.</text>
</comment>
<feature type="compositionally biased region" description="Pro residues" evidence="3">
    <location>
        <begin position="125"/>
        <end position="141"/>
    </location>
</feature>
<protein>
    <submittedName>
        <fullName evidence="5">RasGEF domain containing protein</fullName>
    </submittedName>
</protein>
<name>A0AAW0EMP3_9TRYP</name>